<keyword evidence="2" id="KW-1185">Reference proteome</keyword>
<dbReference type="AlphaFoldDB" id="A0LNJ1"/>
<sequence length="252" mass="26546">MKRRRPASMKFCPGIIALLLVFSLVVQPVAGYAGSNARLVPSGKVSVLHGGKEVSRFRSEMPLPQGILMACNGNCVVQSRDVQMVVHDKAVFALIEDNGQWDLTVNSGRVDFAVRTEGKPISFHTPHDLVQTQRMIVPAGSEGLLRGHIIVEAKTTELGVDQGAMQVLSRNGVDLIQEGHSIVLAQAEMSASPREDGKDARPDAGGFPLSAASAVAGPDMSTIWIAGLTALGILGGAVALSADTHGRPVSPQ</sequence>
<reference evidence="1 2" key="1">
    <citation type="submission" date="2006-10" db="EMBL/GenBank/DDBJ databases">
        <title>Complete sequence of Syntrophobacter fumaroxidans MPOB.</title>
        <authorList>
            <consortium name="US DOE Joint Genome Institute"/>
            <person name="Copeland A."/>
            <person name="Lucas S."/>
            <person name="Lapidus A."/>
            <person name="Barry K."/>
            <person name="Detter J.C."/>
            <person name="Glavina del Rio T."/>
            <person name="Hammon N."/>
            <person name="Israni S."/>
            <person name="Pitluck S."/>
            <person name="Goltsman E.G."/>
            <person name="Martinez M."/>
            <person name="Schmutz J."/>
            <person name="Larimer F."/>
            <person name="Land M."/>
            <person name="Hauser L."/>
            <person name="Kyrpides N."/>
            <person name="Kim E."/>
            <person name="Boone D.R."/>
            <person name="Brockman F."/>
            <person name="Culley D."/>
            <person name="Ferry J."/>
            <person name="Gunsalus R."/>
            <person name="McInerney M.J."/>
            <person name="Morrison M."/>
            <person name="Plugge C."/>
            <person name="Rohlin L."/>
            <person name="Scholten J."/>
            <person name="Sieber J."/>
            <person name="Stams A.J.M."/>
            <person name="Worm P."/>
            <person name="Henstra A.M."/>
            <person name="Richardson P."/>
        </authorList>
    </citation>
    <scope>NUCLEOTIDE SEQUENCE [LARGE SCALE GENOMIC DNA]</scope>
    <source>
        <strain evidence="2">DSM 10017 / MPOB</strain>
    </source>
</reference>
<evidence type="ECO:0000313" key="1">
    <source>
        <dbReference type="EMBL" id="ABK18993.1"/>
    </source>
</evidence>
<organism evidence="1 2">
    <name type="scientific">Syntrophobacter fumaroxidans (strain DSM 10017 / MPOB)</name>
    <dbReference type="NCBI Taxonomy" id="335543"/>
    <lineage>
        <taxon>Bacteria</taxon>
        <taxon>Pseudomonadati</taxon>
        <taxon>Thermodesulfobacteriota</taxon>
        <taxon>Syntrophobacteria</taxon>
        <taxon>Syntrophobacterales</taxon>
        <taxon>Syntrophobacteraceae</taxon>
        <taxon>Syntrophobacter</taxon>
    </lineage>
</organism>
<evidence type="ECO:0008006" key="3">
    <source>
        <dbReference type="Google" id="ProtNLM"/>
    </source>
</evidence>
<dbReference type="EMBL" id="CP000478">
    <property type="protein sequence ID" value="ABK18993.1"/>
    <property type="molecule type" value="Genomic_DNA"/>
</dbReference>
<dbReference type="eggNOG" id="ENOG50349GT">
    <property type="taxonomic scope" value="Bacteria"/>
</dbReference>
<accession>A0LNJ1</accession>
<evidence type="ECO:0000313" key="2">
    <source>
        <dbReference type="Proteomes" id="UP000001784"/>
    </source>
</evidence>
<dbReference type="KEGG" id="sfu:Sfum_3320"/>
<protein>
    <recommendedName>
        <fullName evidence="3">FecR protein domain-containing protein</fullName>
    </recommendedName>
</protein>
<gene>
    <name evidence="1" type="ordered locus">Sfum_3320</name>
</gene>
<name>A0LNJ1_SYNFM</name>
<proteinExistence type="predicted"/>
<dbReference type="InParanoid" id="A0LNJ1"/>
<dbReference type="Proteomes" id="UP000001784">
    <property type="component" value="Chromosome"/>
</dbReference>
<dbReference type="HOGENOM" id="CLU_1102352_0_0_7"/>